<proteinExistence type="evidence at transcript level"/>
<keyword evidence="3" id="KW-0964">Secreted</keyword>
<name>D1MVF4_BRACM</name>
<keyword evidence="5" id="KW-1015">Disulfide bond</keyword>
<dbReference type="Pfam" id="PF06876">
    <property type="entry name" value="SCRL"/>
    <property type="match status" value="1"/>
</dbReference>
<sequence>GQEVEAAVKKKCSDQFGLSGECSQSVRNPCAHLENNNHCKCTCGVLYGKGQCSCTTK</sequence>
<protein>
    <submittedName>
        <fullName evidence="6">S locus protein 11-66</fullName>
    </submittedName>
</protein>
<dbReference type="InterPro" id="IPR010682">
    <property type="entry name" value="SCRL"/>
</dbReference>
<keyword evidence="4" id="KW-0732">Signal</keyword>
<comment type="subcellular location">
    <subcellularLocation>
        <location evidence="1">Secreted</location>
    </subcellularLocation>
</comment>
<feature type="non-terminal residue" evidence="6">
    <location>
        <position position="57"/>
    </location>
</feature>
<dbReference type="GO" id="GO:0005576">
    <property type="term" value="C:extracellular region"/>
    <property type="evidence" value="ECO:0007669"/>
    <property type="project" value="UniProtKB-SubCell"/>
</dbReference>
<organism evidence="6">
    <name type="scientific">Brassica campestris</name>
    <name type="common">Field mustard</name>
    <dbReference type="NCBI Taxonomy" id="3711"/>
    <lineage>
        <taxon>Eukaryota</taxon>
        <taxon>Viridiplantae</taxon>
        <taxon>Streptophyta</taxon>
        <taxon>Embryophyta</taxon>
        <taxon>Tracheophyta</taxon>
        <taxon>Spermatophyta</taxon>
        <taxon>Magnoliopsida</taxon>
        <taxon>eudicotyledons</taxon>
        <taxon>Gunneridae</taxon>
        <taxon>Pentapetalae</taxon>
        <taxon>rosids</taxon>
        <taxon>malvids</taxon>
        <taxon>Brassicales</taxon>
        <taxon>Brassicaceae</taxon>
        <taxon>Brassiceae</taxon>
        <taxon>Brassica</taxon>
    </lineage>
</organism>
<dbReference type="AlphaFoldDB" id="D1MVF4"/>
<reference evidence="6" key="1">
    <citation type="journal article" date="2010" name="Theor. Appl. Genet.">
        <title>Assessment of genetic diversity of accessions in Brassicaceae genetic resources by frequency distribution analysis of S haplotypes.</title>
        <authorList>
            <person name="Takuno S."/>
            <person name="Oikawa E."/>
            <person name="Kitashiba H."/>
            <person name="Nishio T."/>
        </authorList>
    </citation>
    <scope>NUCLEOTIDE SEQUENCE</scope>
</reference>
<evidence type="ECO:0000256" key="1">
    <source>
        <dbReference type="ARBA" id="ARBA00004613"/>
    </source>
</evidence>
<feature type="non-terminal residue" evidence="6">
    <location>
        <position position="1"/>
    </location>
</feature>
<evidence type="ECO:0000256" key="4">
    <source>
        <dbReference type="ARBA" id="ARBA00022729"/>
    </source>
</evidence>
<gene>
    <name evidence="6" type="primary">BrSP11-66</name>
</gene>
<evidence type="ECO:0000313" key="6">
    <source>
        <dbReference type="EMBL" id="BAI53101.1"/>
    </source>
</evidence>
<accession>D1MVF4</accession>
<dbReference type="EMBL" id="AB370013">
    <property type="protein sequence ID" value="BAI53101.1"/>
    <property type="molecule type" value="mRNA"/>
</dbReference>
<dbReference type="GO" id="GO:0007165">
    <property type="term" value="P:signal transduction"/>
    <property type="evidence" value="ECO:0007669"/>
    <property type="project" value="InterPro"/>
</dbReference>
<comment type="similarity">
    <text evidence="2">Belongs to the DEFL family.</text>
</comment>
<evidence type="ECO:0000256" key="3">
    <source>
        <dbReference type="ARBA" id="ARBA00022525"/>
    </source>
</evidence>
<evidence type="ECO:0000256" key="5">
    <source>
        <dbReference type="ARBA" id="ARBA00023157"/>
    </source>
</evidence>
<evidence type="ECO:0000256" key="2">
    <source>
        <dbReference type="ARBA" id="ARBA00006722"/>
    </source>
</evidence>